<evidence type="ECO:0000313" key="4">
    <source>
        <dbReference type="Proteomes" id="UP001499947"/>
    </source>
</evidence>
<proteinExistence type="predicted"/>
<accession>A0ABN2I566</accession>
<gene>
    <name evidence="3" type="ORF">GCM10009680_43330</name>
</gene>
<dbReference type="Proteomes" id="UP001499947">
    <property type="component" value="Unassembled WGS sequence"/>
</dbReference>
<protein>
    <submittedName>
        <fullName evidence="3">Uncharacterized protein</fullName>
    </submittedName>
</protein>
<feature type="transmembrane region" description="Helical" evidence="2">
    <location>
        <begin position="110"/>
        <end position="133"/>
    </location>
</feature>
<keyword evidence="2" id="KW-0472">Membrane</keyword>
<dbReference type="RefSeq" id="WP_246586263.1">
    <property type="nucleotide sequence ID" value="NZ_BAAALR010000050.1"/>
</dbReference>
<sequence>MHLPPRTGEPPARPRRLRNAWRAGHTPVAGVSRRLHLTAYAIVLAVLPSSLWRLPIAFDHGIGIGERLYVVSLSVLSEALAFTAFGLIARWGEEFPRWVPLVRGRTVPTMAAVIPATIGAALLTFLWTVLTLITQIMGTTIRGDALPHDFPGQAGGREEIWFRICYTPLVLWGPLLAILTIAYGKRRRAAQHRPLQPGTQPCSAAPKPRNHTGTD</sequence>
<evidence type="ECO:0000256" key="1">
    <source>
        <dbReference type="SAM" id="MobiDB-lite"/>
    </source>
</evidence>
<name>A0ABN2I566_9ACTN</name>
<evidence type="ECO:0000256" key="2">
    <source>
        <dbReference type="SAM" id="Phobius"/>
    </source>
</evidence>
<dbReference type="EMBL" id="BAAALR010000050">
    <property type="protein sequence ID" value="GAA1698455.1"/>
    <property type="molecule type" value="Genomic_DNA"/>
</dbReference>
<feature type="transmembrane region" description="Helical" evidence="2">
    <location>
        <begin position="37"/>
        <end position="56"/>
    </location>
</feature>
<comment type="caution">
    <text evidence="3">The sequence shown here is derived from an EMBL/GenBank/DDBJ whole genome shotgun (WGS) entry which is preliminary data.</text>
</comment>
<keyword evidence="4" id="KW-1185">Reference proteome</keyword>
<keyword evidence="2" id="KW-0812">Transmembrane</keyword>
<evidence type="ECO:0000313" key="3">
    <source>
        <dbReference type="EMBL" id="GAA1698455.1"/>
    </source>
</evidence>
<keyword evidence="2" id="KW-1133">Transmembrane helix</keyword>
<feature type="transmembrane region" description="Helical" evidence="2">
    <location>
        <begin position="68"/>
        <end position="89"/>
    </location>
</feature>
<reference evidence="3 4" key="1">
    <citation type="journal article" date="2019" name="Int. J. Syst. Evol. Microbiol.">
        <title>The Global Catalogue of Microorganisms (GCM) 10K type strain sequencing project: providing services to taxonomists for standard genome sequencing and annotation.</title>
        <authorList>
            <consortium name="The Broad Institute Genomics Platform"/>
            <consortium name="The Broad Institute Genome Sequencing Center for Infectious Disease"/>
            <person name="Wu L."/>
            <person name="Ma J."/>
        </authorList>
    </citation>
    <scope>NUCLEOTIDE SEQUENCE [LARGE SCALE GENOMIC DNA]</scope>
    <source>
        <strain evidence="3 4">JCM 13244</strain>
    </source>
</reference>
<feature type="transmembrane region" description="Helical" evidence="2">
    <location>
        <begin position="160"/>
        <end position="183"/>
    </location>
</feature>
<organism evidence="3 4">
    <name type="scientific">Streptomyces yatensis</name>
    <dbReference type="NCBI Taxonomy" id="155177"/>
    <lineage>
        <taxon>Bacteria</taxon>
        <taxon>Bacillati</taxon>
        <taxon>Actinomycetota</taxon>
        <taxon>Actinomycetes</taxon>
        <taxon>Kitasatosporales</taxon>
        <taxon>Streptomycetaceae</taxon>
        <taxon>Streptomyces</taxon>
        <taxon>Streptomyces violaceusniger group</taxon>
    </lineage>
</organism>
<feature type="region of interest" description="Disordered" evidence="1">
    <location>
        <begin position="190"/>
        <end position="215"/>
    </location>
</feature>